<dbReference type="InterPro" id="IPR019538">
    <property type="entry name" value="PSMD5"/>
</dbReference>
<dbReference type="Proteomes" id="UP000230423">
    <property type="component" value="Unassembled WGS sequence"/>
</dbReference>
<dbReference type="EMBL" id="KZ355142">
    <property type="protein sequence ID" value="PIO60591.1"/>
    <property type="molecule type" value="Genomic_DNA"/>
</dbReference>
<dbReference type="AlphaFoldDB" id="A0A2G9TRH3"/>
<evidence type="ECO:0000313" key="2">
    <source>
        <dbReference type="Proteomes" id="UP000230423"/>
    </source>
</evidence>
<accession>A0A2G9TRH3</accession>
<reference evidence="1 2" key="1">
    <citation type="submission" date="2015-09" db="EMBL/GenBank/DDBJ databases">
        <title>Draft genome of the parasitic nematode Teladorsagia circumcincta isolate WARC Sus (inbred).</title>
        <authorList>
            <person name="Mitreva M."/>
        </authorList>
    </citation>
    <scope>NUCLEOTIDE SEQUENCE [LARGE SCALE GENOMIC DNA]</scope>
    <source>
        <strain evidence="1 2">S</strain>
    </source>
</reference>
<organism evidence="1 2">
    <name type="scientific">Teladorsagia circumcincta</name>
    <name type="common">Brown stomach worm</name>
    <name type="synonym">Ostertagia circumcincta</name>
    <dbReference type="NCBI Taxonomy" id="45464"/>
    <lineage>
        <taxon>Eukaryota</taxon>
        <taxon>Metazoa</taxon>
        <taxon>Ecdysozoa</taxon>
        <taxon>Nematoda</taxon>
        <taxon>Chromadorea</taxon>
        <taxon>Rhabditida</taxon>
        <taxon>Rhabditina</taxon>
        <taxon>Rhabditomorpha</taxon>
        <taxon>Strongyloidea</taxon>
        <taxon>Trichostrongylidae</taxon>
        <taxon>Teladorsagia</taxon>
    </lineage>
</organism>
<protein>
    <submittedName>
        <fullName evidence="1">Uncharacterized protein</fullName>
    </submittedName>
</protein>
<proteinExistence type="predicted"/>
<sequence>MPSVLLSLVQKPFPDLRLASLRTFASLLPHPFALQTFLGLSGFLDWLLDPSTEHEWEAGRLKGDIIRALINSNSPLIDAPLKLRLKAYFVAPKKDPEVEMML</sequence>
<dbReference type="OrthoDB" id="10250600at2759"/>
<dbReference type="PANTHER" id="PTHR13554">
    <property type="entry name" value="26S PROTEASOME NON-ATPASE REGULATORY SUBUNIT 5-RELATED"/>
    <property type="match status" value="1"/>
</dbReference>
<dbReference type="Pfam" id="PF10508">
    <property type="entry name" value="Proteasom_PSMB"/>
    <property type="match status" value="1"/>
</dbReference>
<dbReference type="PANTHER" id="PTHR13554:SF10">
    <property type="entry name" value="26S PROTEASOME NON-ATPASE REGULATORY SUBUNIT 5"/>
    <property type="match status" value="1"/>
</dbReference>
<keyword evidence="2" id="KW-1185">Reference proteome</keyword>
<evidence type="ECO:0000313" key="1">
    <source>
        <dbReference type="EMBL" id="PIO60591.1"/>
    </source>
</evidence>
<name>A0A2G9TRH3_TELCI</name>
<dbReference type="GO" id="GO:0005829">
    <property type="term" value="C:cytosol"/>
    <property type="evidence" value="ECO:0007669"/>
    <property type="project" value="TreeGrafter"/>
</dbReference>
<dbReference type="GO" id="GO:0043248">
    <property type="term" value="P:proteasome assembly"/>
    <property type="evidence" value="ECO:0007669"/>
    <property type="project" value="InterPro"/>
</dbReference>
<gene>
    <name evidence="1" type="ORF">TELCIR_17910</name>
</gene>